<dbReference type="Pfam" id="PF00293">
    <property type="entry name" value="NUDIX"/>
    <property type="match status" value="1"/>
</dbReference>
<reference evidence="3" key="1">
    <citation type="submission" date="2023-08" db="EMBL/GenBank/DDBJ databases">
        <authorList>
            <person name="Audoor S."/>
            <person name="Bilcke G."/>
        </authorList>
    </citation>
    <scope>NUCLEOTIDE SEQUENCE</scope>
</reference>
<comment type="caution">
    <text evidence="3">The sequence shown here is derived from an EMBL/GenBank/DDBJ whole genome shotgun (WGS) entry which is preliminary data.</text>
</comment>
<gene>
    <name evidence="3" type="ORF">CYCCA115_LOCUS11048</name>
</gene>
<dbReference type="InterPro" id="IPR015797">
    <property type="entry name" value="NUDIX_hydrolase-like_dom_sf"/>
</dbReference>
<dbReference type="Gene3D" id="3.90.79.10">
    <property type="entry name" value="Nucleoside Triphosphate Pyrophosphohydrolase"/>
    <property type="match status" value="1"/>
</dbReference>
<proteinExistence type="predicted"/>
<organism evidence="3 4">
    <name type="scientific">Cylindrotheca closterium</name>
    <dbReference type="NCBI Taxonomy" id="2856"/>
    <lineage>
        <taxon>Eukaryota</taxon>
        <taxon>Sar</taxon>
        <taxon>Stramenopiles</taxon>
        <taxon>Ochrophyta</taxon>
        <taxon>Bacillariophyta</taxon>
        <taxon>Bacillariophyceae</taxon>
        <taxon>Bacillariophycidae</taxon>
        <taxon>Bacillariales</taxon>
        <taxon>Bacillariaceae</taxon>
        <taxon>Cylindrotheca</taxon>
    </lineage>
</organism>
<keyword evidence="4" id="KW-1185">Reference proteome</keyword>
<keyword evidence="1" id="KW-1133">Transmembrane helix</keyword>
<evidence type="ECO:0000313" key="3">
    <source>
        <dbReference type="EMBL" id="CAJ1947241.1"/>
    </source>
</evidence>
<protein>
    <recommendedName>
        <fullName evidence="2">Nudix hydrolase domain-containing protein</fullName>
    </recommendedName>
</protein>
<feature type="domain" description="Nudix hydrolase" evidence="2">
    <location>
        <begin position="121"/>
        <end position="282"/>
    </location>
</feature>
<accession>A0AAD2FNC3</accession>
<keyword evidence="1" id="KW-0472">Membrane</keyword>
<dbReference type="SUPFAM" id="SSF55811">
    <property type="entry name" value="Nudix"/>
    <property type="match status" value="1"/>
</dbReference>
<dbReference type="InterPro" id="IPR000086">
    <property type="entry name" value="NUDIX_hydrolase_dom"/>
</dbReference>
<dbReference type="PROSITE" id="PS51462">
    <property type="entry name" value="NUDIX"/>
    <property type="match status" value="1"/>
</dbReference>
<evidence type="ECO:0000313" key="4">
    <source>
        <dbReference type="Proteomes" id="UP001295423"/>
    </source>
</evidence>
<dbReference type="EMBL" id="CAKOGP040001725">
    <property type="protein sequence ID" value="CAJ1947241.1"/>
    <property type="molecule type" value="Genomic_DNA"/>
</dbReference>
<evidence type="ECO:0000259" key="2">
    <source>
        <dbReference type="PROSITE" id="PS51462"/>
    </source>
</evidence>
<dbReference type="AlphaFoldDB" id="A0AAD2FNC3"/>
<feature type="transmembrane region" description="Helical" evidence="1">
    <location>
        <begin position="21"/>
        <end position="40"/>
    </location>
</feature>
<name>A0AAD2FNC3_9STRA</name>
<keyword evidence="1" id="KW-0812">Transmembrane</keyword>
<sequence length="303" mass="34926">MATPNRSSTSSNRFQQKPQRKIQSLPWVVMMAFLFGLYFLKDAAFSSFEASSISDLSSVLIGPKKHEESLKVWDWKTPELGDMKQHMEFVRIASELVPRKNNNNNINNKYYGIQHVHRDGLLHSGMGVAVLDTNITMVDAKILLLKRARHLVTCPNAWSLVGEHTHQEETPRDTVLRGIKEELGDAFHQQFVRKGSKTMELLKHPVYANVDYNSDNNGSPIYDRQITYLHAIEMNTPLEELQNMLELDDEVAETRWMTRQEIQDGWMNSNPGEMFCSHELALLLQLVLHRLEDLEREANKMHA</sequence>
<dbReference type="Proteomes" id="UP001295423">
    <property type="component" value="Unassembled WGS sequence"/>
</dbReference>
<evidence type="ECO:0000256" key="1">
    <source>
        <dbReference type="SAM" id="Phobius"/>
    </source>
</evidence>